<evidence type="ECO:0008006" key="4">
    <source>
        <dbReference type="Google" id="ProtNLM"/>
    </source>
</evidence>
<dbReference type="Proteomes" id="UP000504637">
    <property type="component" value="Unplaced"/>
</dbReference>
<reference evidence="3" key="3">
    <citation type="submission" date="2025-08" db="UniProtKB">
        <authorList>
            <consortium name="RefSeq"/>
        </authorList>
    </citation>
    <scope>IDENTIFICATION</scope>
    <source>
        <strain evidence="3">CBS 342.82</strain>
    </source>
</reference>
<keyword evidence="2" id="KW-1185">Reference proteome</keyword>
<sequence length="128" mass="14367">MAAGGTQLITVLWMVYVCTDGNSHSMEWSSRETDCRDIIRCKLAAGSSSSWHMSFLNAATMHHYCTRVELLWVFHSQDRFSGAVAGLPAWASDCRTTHIVRYFAGSKDFRTVLANAISPWSLYITLDI</sequence>
<keyword evidence="1" id="KW-0732">Signal</keyword>
<reference evidence="3" key="2">
    <citation type="submission" date="2020-04" db="EMBL/GenBank/DDBJ databases">
        <authorList>
            <consortium name="NCBI Genome Project"/>
        </authorList>
    </citation>
    <scope>NUCLEOTIDE SEQUENCE</scope>
    <source>
        <strain evidence="3">CBS 342.82</strain>
    </source>
</reference>
<feature type="chain" id="PRO_5026655744" description="Secreted protein" evidence="1">
    <location>
        <begin position="24"/>
        <end position="128"/>
    </location>
</feature>
<evidence type="ECO:0000313" key="2">
    <source>
        <dbReference type="Proteomes" id="UP000504637"/>
    </source>
</evidence>
<accession>A0A6J3MAJ7</accession>
<evidence type="ECO:0000313" key="3">
    <source>
        <dbReference type="RefSeq" id="XP_033460878.1"/>
    </source>
</evidence>
<name>A0A6J3MAJ7_9PEZI</name>
<dbReference type="GeneID" id="54357435"/>
<gene>
    <name evidence="3" type="ORF">K489DRAFT_209235</name>
</gene>
<organism evidence="3">
    <name type="scientific">Dissoconium aciculare CBS 342.82</name>
    <dbReference type="NCBI Taxonomy" id="1314786"/>
    <lineage>
        <taxon>Eukaryota</taxon>
        <taxon>Fungi</taxon>
        <taxon>Dikarya</taxon>
        <taxon>Ascomycota</taxon>
        <taxon>Pezizomycotina</taxon>
        <taxon>Dothideomycetes</taxon>
        <taxon>Dothideomycetidae</taxon>
        <taxon>Mycosphaerellales</taxon>
        <taxon>Dissoconiaceae</taxon>
        <taxon>Dissoconium</taxon>
    </lineage>
</organism>
<evidence type="ECO:0000256" key="1">
    <source>
        <dbReference type="SAM" id="SignalP"/>
    </source>
</evidence>
<dbReference type="RefSeq" id="XP_033460878.1">
    <property type="nucleotide sequence ID" value="XM_033599636.1"/>
</dbReference>
<reference evidence="3" key="1">
    <citation type="submission" date="2020-01" db="EMBL/GenBank/DDBJ databases">
        <authorList>
            <consortium name="DOE Joint Genome Institute"/>
            <person name="Haridas S."/>
            <person name="Albert R."/>
            <person name="Binder M."/>
            <person name="Bloem J."/>
            <person name="Labutti K."/>
            <person name="Salamov A."/>
            <person name="Andreopoulos B."/>
            <person name="Baker S.E."/>
            <person name="Barry K."/>
            <person name="Bills G."/>
            <person name="Bluhm B.H."/>
            <person name="Cannon C."/>
            <person name="Castanera R."/>
            <person name="Culley D.E."/>
            <person name="Daum C."/>
            <person name="Ezra D."/>
            <person name="Gonzalez J.B."/>
            <person name="Henrissat B."/>
            <person name="Kuo A."/>
            <person name="Liang C."/>
            <person name="Lipzen A."/>
            <person name="Lutzoni F."/>
            <person name="Magnuson J."/>
            <person name="Mondo S."/>
            <person name="Nolan M."/>
            <person name="Ohm R."/>
            <person name="Pangilinan J."/>
            <person name="Park H.-J."/>
            <person name="Ramirez L."/>
            <person name="Alfaro M."/>
            <person name="Sun H."/>
            <person name="Tritt A."/>
            <person name="Yoshinaga Y."/>
            <person name="Zwiers L.-H."/>
            <person name="Turgeon B.G."/>
            <person name="Goodwin S.B."/>
            <person name="Spatafora J.W."/>
            <person name="Crous P.W."/>
            <person name="Grigoriev I.V."/>
        </authorList>
    </citation>
    <scope>NUCLEOTIDE SEQUENCE</scope>
    <source>
        <strain evidence="3">CBS 342.82</strain>
    </source>
</reference>
<protein>
    <recommendedName>
        <fullName evidence="4">Secreted protein</fullName>
    </recommendedName>
</protein>
<feature type="signal peptide" evidence="1">
    <location>
        <begin position="1"/>
        <end position="23"/>
    </location>
</feature>
<dbReference type="AlphaFoldDB" id="A0A6J3MAJ7"/>
<proteinExistence type="predicted"/>